<protein>
    <submittedName>
        <fullName evidence="1">C_GCAxxG_C_C family probable redox protein</fullName>
    </submittedName>
</protein>
<dbReference type="Pfam" id="PF09719">
    <property type="entry name" value="C_GCAxxG_C_C"/>
    <property type="match status" value="1"/>
</dbReference>
<dbReference type="OrthoDB" id="1624765at2"/>
<dbReference type="RefSeq" id="WP_132873643.1">
    <property type="nucleotide sequence ID" value="NZ_JAJUHT010000001.1"/>
</dbReference>
<dbReference type="NCBIfam" id="TIGR01909">
    <property type="entry name" value="C_GCAxxG_C_C"/>
    <property type="match status" value="1"/>
</dbReference>
<sequence>MTDEQLNKAAEEAVSLFKSGYSCSEAVLLAFENNSDKTFSDDAKRGMSAFVEGVSGSGCICGALAGAVFVLSTLGGRLKNDESIQQLKTASKRLHDDFRMEFSSACCRVITAKSAKIFGIGKYNSCHKTVEFSIRRALQLAFENGWIK</sequence>
<name>A0A4R1K8T8_9BACT</name>
<accession>A0A4R1K8T8</accession>
<reference evidence="1 2" key="1">
    <citation type="submission" date="2019-03" db="EMBL/GenBank/DDBJ databases">
        <title>Genomic Encyclopedia of Type Strains, Phase IV (KMG-IV): sequencing the most valuable type-strain genomes for metagenomic binning, comparative biology and taxonomic classification.</title>
        <authorList>
            <person name="Goeker M."/>
        </authorList>
    </citation>
    <scope>NUCLEOTIDE SEQUENCE [LARGE SCALE GENOMIC DNA]</scope>
    <source>
        <strain evidence="1 2">DSM 24984</strain>
    </source>
</reference>
<organism evidence="1 2">
    <name type="scientific">Seleniivibrio woodruffii</name>
    <dbReference type="NCBI Taxonomy" id="1078050"/>
    <lineage>
        <taxon>Bacteria</taxon>
        <taxon>Pseudomonadati</taxon>
        <taxon>Deferribacterota</taxon>
        <taxon>Deferribacteres</taxon>
        <taxon>Deferribacterales</taxon>
        <taxon>Geovibrionaceae</taxon>
        <taxon>Seleniivibrio</taxon>
    </lineage>
</organism>
<dbReference type="EMBL" id="SMGG01000004">
    <property type="protein sequence ID" value="TCK60778.1"/>
    <property type="molecule type" value="Genomic_DNA"/>
</dbReference>
<keyword evidence="2" id="KW-1185">Reference proteome</keyword>
<comment type="caution">
    <text evidence="1">The sequence shown here is derived from an EMBL/GenBank/DDBJ whole genome shotgun (WGS) entry which is preliminary data.</text>
</comment>
<dbReference type="SUPFAM" id="SSF48695">
    <property type="entry name" value="Multiheme cytochromes"/>
    <property type="match status" value="1"/>
</dbReference>
<evidence type="ECO:0000313" key="1">
    <source>
        <dbReference type="EMBL" id="TCK60778.1"/>
    </source>
</evidence>
<gene>
    <name evidence="1" type="ORF">C8D98_1657</name>
</gene>
<dbReference type="InterPro" id="IPR036280">
    <property type="entry name" value="Multihaem_cyt_sf"/>
</dbReference>
<dbReference type="InterPro" id="IPR010181">
    <property type="entry name" value="CGCAxxGCC_motif"/>
</dbReference>
<dbReference type="AlphaFoldDB" id="A0A4R1K8T8"/>
<evidence type="ECO:0000313" key="2">
    <source>
        <dbReference type="Proteomes" id="UP000294614"/>
    </source>
</evidence>
<proteinExistence type="predicted"/>
<dbReference type="Proteomes" id="UP000294614">
    <property type="component" value="Unassembled WGS sequence"/>
</dbReference>